<proteinExistence type="predicted"/>
<comment type="caution">
    <text evidence="7">The sequence shown here is derived from an EMBL/GenBank/DDBJ whole genome shotgun (WGS) entry which is preliminary data.</text>
</comment>
<keyword evidence="4 6" id="KW-0472">Membrane</keyword>
<dbReference type="GO" id="GO:1990281">
    <property type="term" value="C:efflux pump complex"/>
    <property type="evidence" value="ECO:0007669"/>
    <property type="project" value="TreeGrafter"/>
</dbReference>
<dbReference type="InterPro" id="IPR051906">
    <property type="entry name" value="TolC-like"/>
</dbReference>
<name>A0A419T2U1_9FIRM</name>
<evidence type="ECO:0008006" key="9">
    <source>
        <dbReference type="Google" id="ProtNLM"/>
    </source>
</evidence>
<dbReference type="SUPFAM" id="SSF56954">
    <property type="entry name" value="Outer membrane efflux proteins (OEP)"/>
    <property type="match status" value="1"/>
</dbReference>
<evidence type="ECO:0000256" key="2">
    <source>
        <dbReference type="ARBA" id="ARBA00022452"/>
    </source>
</evidence>
<evidence type="ECO:0000313" key="8">
    <source>
        <dbReference type="Proteomes" id="UP000284277"/>
    </source>
</evidence>
<reference evidence="7 8" key="1">
    <citation type="submission" date="2016-08" db="EMBL/GenBank/DDBJ databases">
        <title>A new outlook on sporulation: Clostridium algidixylanolyticum.</title>
        <authorList>
            <person name="Poppleton D.I."/>
            <person name="Gribaldo S."/>
        </authorList>
    </citation>
    <scope>NUCLEOTIDE SEQUENCE [LARGE SCALE GENOMIC DNA]</scope>
    <source>
        <strain evidence="7 8">SPL73</strain>
    </source>
</reference>
<dbReference type="GO" id="GO:0015288">
    <property type="term" value="F:porin activity"/>
    <property type="evidence" value="ECO:0007669"/>
    <property type="project" value="TreeGrafter"/>
</dbReference>
<keyword evidence="2" id="KW-1134">Transmembrane beta strand</keyword>
<protein>
    <recommendedName>
        <fullName evidence="9">Transporter</fullName>
    </recommendedName>
</protein>
<accession>A0A419T2U1</accession>
<sequence>MRKRWFHFHSGDTPTAKLTTVRPSGVVPTRSPAGAISFPVSLLLAVVLAAVTVLTIPGAGFAYAAGPGQTGESIPDGVTKEQWARLNDQTIEFDELPDLVRYFNQDVQDTTDSITNSIDNSQYIYDEMRGYIRDLGDDADELEDSGVTSSAEGMAQYNVLNMTIKGLKTSADTMKRTLDHMNRSNSSTKSNITYAVKNYTYYANQLMVSYNSAQSGLSSLQKLVEAGSASLESAKASYAMGTAAQADVITAQNELLTAQASLLSMENTVDSLRRSLCLMTGYSTDSKPAIGTIPQLDMTEISSMDLETDTEKAVNNNYSLISERHASSGKTTTGMKYKDASITKGEQKIAVTMQSDYQAVWQAKTAYEAACTAYEMAELKWGKAERSLQHGLTSKNDSLQAQMSYLKAESEKQSSYNDLYQAYDTYQWAVAGIVVEGD</sequence>
<comment type="subcellular location">
    <subcellularLocation>
        <location evidence="1">Cell outer membrane</location>
    </subcellularLocation>
</comment>
<evidence type="ECO:0000256" key="1">
    <source>
        <dbReference type="ARBA" id="ARBA00004442"/>
    </source>
</evidence>
<keyword evidence="5" id="KW-0998">Cell outer membrane</keyword>
<dbReference type="GO" id="GO:0009279">
    <property type="term" value="C:cell outer membrane"/>
    <property type="evidence" value="ECO:0007669"/>
    <property type="project" value="UniProtKB-SubCell"/>
</dbReference>
<evidence type="ECO:0000256" key="5">
    <source>
        <dbReference type="ARBA" id="ARBA00023237"/>
    </source>
</evidence>
<dbReference type="Proteomes" id="UP000284277">
    <property type="component" value="Unassembled WGS sequence"/>
</dbReference>
<gene>
    <name evidence="7" type="ORF">BET01_18885</name>
</gene>
<dbReference type="EMBL" id="MCIA01000015">
    <property type="protein sequence ID" value="RKD31837.1"/>
    <property type="molecule type" value="Genomic_DNA"/>
</dbReference>
<keyword evidence="6" id="KW-1133">Transmembrane helix</keyword>
<evidence type="ECO:0000256" key="3">
    <source>
        <dbReference type="ARBA" id="ARBA00022692"/>
    </source>
</evidence>
<dbReference type="PANTHER" id="PTHR30026">
    <property type="entry name" value="OUTER MEMBRANE PROTEIN TOLC"/>
    <property type="match status" value="1"/>
</dbReference>
<feature type="transmembrane region" description="Helical" evidence="6">
    <location>
        <begin position="40"/>
        <end position="65"/>
    </location>
</feature>
<dbReference type="GO" id="GO:0015562">
    <property type="term" value="F:efflux transmembrane transporter activity"/>
    <property type="evidence" value="ECO:0007669"/>
    <property type="project" value="InterPro"/>
</dbReference>
<dbReference type="AlphaFoldDB" id="A0A419T2U1"/>
<evidence type="ECO:0000256" key="6">
    <source>
        <dbReference type="SAM" id="Phobius"/>
    </source>
</evidence>
<keyword evidence="3 6" id="KW-0812">Transmembrane</keyword>
<organism evidence="7 8">
    <name type="scientific">Lacrimispora algidixylanolytica</name>
    <dbReference type="NCBI Taxonomy" id="94868"/>
    <lineage>
        <taxon>Bacteria</taxon>
        <taxon>Bacillati</taxon>
        <taxon>Bacillota</taxon>
        <taxon>Clostridia</taxon>
        <taxon>Lachnospirales</taxon>
        <taxon>Lachnospiraceae</taxon>
        <taxon>Lacrimispora</taxon>
    </lineage>
</organism>
<dbReference type="PANTHER" id="PTHR30026:SF21">
    <property type="entry name" value="SLR1270 PROTEIN"/>
    <property type="match status" value="1"/>
</dbReference>
<keyword evidence="8" id="KW-1185">Reference proteome</keyword>
<dbReference type="Gene3D" id="1.20.1600.10">
    <property type="entry name" value="Outer membrane efflux proteins (OEP)"/>
    <property type="match status" value="2"/>
</dbReference>
<evidence type="ECO:0000256" key="4">
    <source>
        <dbReference type="ARBA" id="ARBA00023136"/>
    </source>
</evidence>
<evidence type="ECO:0000313" key="7">
    <source>
        <dbReference type="EMBL" id="RKD31837.1"/>
    </source>
</evidence>